<keyword evidence="4" id="KW-0963">Cytoplasm</keyword>
<evidence type="ECO:0000256" key="4">
    <source>
        <dbReference type="ARBA" id="ARBA00022490"/>
    </source>
</evidence>
<feature type="transmembrane region" description="Helical" evidence="11">
    <location>
        <begin position="84"/>
        <end position="104"/>
    </location>
</feature>
<evidence type="ECO:0000256" key="1">
    <source>
        <dbReference type="ARBA" id="ARBA00004232"/>
    </source>
</evidence>
<dbReference type="GO" id="GO:0031965">
    <property type="term" value="C:nuclear membrane"/>
    <property type="evidence" value="ECO:0007669"/>
    <property type="project" value="UniProtKB-SubCell"/>
</dbReference>
<name>A0AAD5TNJ9_9FUNG</name>
<feature type="transmembrane region" description="Helical" evidence="11">
    <location>
        <begin position="116"/>
        <end position="138"/>
    </location>
</feature>
<keyword evidence="13" id="KW-1185">Reference proteome</keyword>
<keyword evidence="8 11" id="KW-0472">Membrane</keyword>
<keyword evidence="5 11" id="KW-0812">Transmembrane</keyword>
<evidence type="ECO:0000256" key="8">
    <source>
        <dbReference type="ARBA" id="ARBA00023136"/>
    </source>
</evidence>
<evidence type="ECO:0000256" key="2">
    <source>
        <dbReference type="ARBA" id="ARBA00004496"/>
    </source>
</evidence>
<dbReference type="GO" id="GO:0006629">
    <property type="term" value="P:lipid metabolic process"/>
    <property type="evidence" value="ECO:0007669"/>
    <property type="project" value="UniProtKB-KW"/>
</dbReference>
<keyword evidence="7" id="KW-0443">Lipid metabolism</keyword>
<dbReference type="PANTHER" id="PTHR20996:SF1">
    <property type="entry name" value="NUCLEAR ENVELOPE PHOSPHATASE-REGULATORY SUBUNIT 1"/>
    <property type="match status" value="1"/>
</dbReference>
<comment type="subcellular location">
    <subcellularLocation>
        <location evidence="2">Cytoplasm</location>
    </subcellularLocation>
    <subcellularLocation>
        <location evidence="1">Nucleus membrane</location>
        <topology evidence="1">Multi-pass membrane protein</topology>
    </subcellularLocation>
</comment>
<gene>
    <name evidence="12" type="ORF">HDU87_002463</name>
</gene>
<keyword evidence="6 11" id="KW-1133">Transmembrane helix</keyword>
<dbReference type="GO" id="GO:0005737">
    <property type="term" value="C:cytoplasm"/>
    <property type="evidence" value="ECO:0007669"/>
    <property type="project" value="UniProtKB-SubCell"/>
</dbReference>
<evidence type="ECO:0000256" key="7">
    <source>
        <dbReference type="ARBA" id="ARBA00023098"/>
    </source>
</evidence>
<dbReference type="PANTHER" id="PTHR20996">
    <property type="entry name" value="NUCLEAR ENVELOPE PHOSPHATASE-REGULATORY SUBUNIT 1"/>
    <property type="match status" value="1"/>
</dbReference>
<reference evidence="12" key="1">
    <citation type="submission" date="2020-05" db="EMBL/GenBank/DDBJ databases">
        <title>Phylogenomic resolution of chytrid fungi.</title>
        <authorList>
            <person name="Stajich J.E."/>
            <person name="Amses K."/>
            <person name="Simmons R."/>
            <person name="Seto K."/>
            <person name="Myers J."/>
            <person name="Bonds A."/>
            <person name="Quandt C.A."/>
            <person name="Barry K."/>
            <person name="Liu P."/>
            <person name="Grigoriev I."/>
            <person name="Longcore J.E."/>
            <person name="James T.Y."/>
        </authorList>
    </citation>
    <scope>NUCLEOTIDE SEQUENCE</scope>
    <source>
        <strain evidence="12">JEL0379</strain>
    </source>
</reference>
<evidence type="ECO:0000256" key="6">
    <source>
        <dbReference type="ARBA" id="ARBA00022989"/>
    </source>
</evidence>
<evidence type="ECO:0000256" key="3">
    <source>
        <dbReference type="ARBA" id="ARBA00010998"/>
    </source>
</evidence>
<evidence type="ECO:0000256" key="11">
    <source>
        <dbReference type="SAM" id="Phobius"/>
    </source>
</evidence>
<evidence type="ECO:0000256" key="5">
    <source>
        <dbReference type="ARBA" id="ARBA00022692"/>
    </source>
</evidence>
<protein>
    <recommendedName>
        <fullName evidence="10">Transmembrane protein 188</fullName>
    </recommendedName>
</protein>
<sequence length="201" mass="22357">MRKRSPPLAEAVTIGREHGVPLLGHEIASPVANVDTVPSMNLTQKSFNTKFHVTEEAFKDLARFEARMKLCEGRGRRSQRLWQGALAFLLAVLVYCSYCIATNTRTTPQGTPLQSPLHVFGLTTTLSIFIIFAASGALRAKILDASAHVDRCNASLAPFNMRFSPSRGLGFAKKVPPEFQEAYERYRDKERVKPEDVDCSD</sequence>
<dbReference type="GO" id="GO:0071595">
    <property type="term" value="C:Nem1-Spo7 phosphatase complex"/>
    <property type="evidence" value="ECO:0007669"/>
    <property type="project" value="InterPro"/>
</dbReference>
<organism evidence="12 13">
    <name type="scientific">Geranomyces variabilis</name>
    <dbReference type="NCBI Taxonomy" id="109894"/>
    <lineage>
        <taxon>Eukaryota</taxon>
        <taxon>Fungi</taxon>
        <taxon>Fungi incertae sedis</taxon>
        <taxon>Chytridiomycota</taxon>
        <taxon>Chytridiomycota incertae sedis</taxon>
        <taxon>Chytridiomycetes</taxon>
        <taxon>Spizellomycetales</taxon>
        <taxon>Powellomycetaceae</taxon>
        <taxon>Geranomyces</taxon>
    </lineage>
</organism>
<comment type="caution">
    <text evidence="12">The sequence shown here is derived from an EMBL/GenBank/DDBJ whole genome shotgun (WGS) entry which is preliminary data.</text>
</comment>
<proteinExistence type="inferred from homology"/>
<accession>A0AAD5TNJ9</accession>
<evidence type="ECO:0000256" key="9">
    <source>
        <dbReference type="ARBA" id="ARBA00023242"/>
    </source>
</evidence>
<dbReference type="AlphaFoldDB" id="A0AAD5TNJ9"/>
<evidence type="ECO:0000313" key="13">
    <source>
        <dbReference type="Proteomes" id="UP001212152"/>
    </source>
</evidence>
<dbReference type="Proteomes" id="UP001212152">
    <property type="component" value="Unassembled WGS sequence"/>
</dbReference>
<evidence type="ECO:0000256" key="10">
    <source>
        <dbReference type="ARBA" id="ARBA00030458"/>
    </source>
</evidence>
<evidence type="ECO:0000313" key="12">
    <source>
        <dbReference type="EMBL" id="KAJ3179895.1"/>
    </source>
</evidence>
<comment type="similarity">
    <text evidence="3">Belongs to the CNEP1R1 family.</text>
</comment>
<dbReference type="EMBL" id="JADGJQ010000019">
    <property type="protein sequence ID" value="KAJ3179895.1"/>
    <property type="molecule type" value="Genomic_DNA"/>
</dbReference>
<dbReference type="InterPro" id="IPR019168">
    <property type="entry name" value="NEP1-R1"/>
</dbReference>
<keyword evidence="9" id="KW-0539">Nucleus</keyword>